<dbReference type="Pfam" id="PF03031">
    <property type="entry name" value="NIF"/>
    <property type="match status" value="1"/>
</dbReference>
<dbReference type="Pfam" id="PF02453">
    <property type="entry name" value="Reticulon"/>
    <property type="match status" value="1"/>
</dbReference>
<dbReference type="InterPro" id="IPR003388">
    <property type="entry name" value="Reticulon"/>
</dbReference>
<dbReference type="SMART" id="SM00292">
    <property type="entry name" value="BRCT"/>
    <property type="match status" value="1"/>
</dbReference>
<comment type="subcellular location">
    <subcellularLocation>
        <location evidence="1 6">Endoplasmic reticulum membrane</location>
        <topology evidence="1 6">Multi-pass membrane protein</topology>
    </subcellularLocation>
</comment>
<sequence>MEVASKRKGKISRNGVVVAGSVWENRMRFDDVKGGINVYSEKKETPQVENDEKISTIISGEKTNQVQVYKKLDMESKCNNLGVGGIVMNGKRKTWKSESNLEGNSNQIVKKTSELSNFCVDNAMKNSPMNKNKKCSSSVGNQLRKVKSEANKEGNEKNCELRKVKSVSLDGNLRNSLHLSVRRTKHLLCAGSGEGSDHESLSASSKELEEEKCKNFEENKVVVDADVLDDESKKNLEENEDGNERNTGLKKVKSMHLSGDLRDSLQIVKEKSEKCKENFEENKVVVDDAFDESKRDLEGSIEENCKEFGVCEEKVITTSNVKSPLKQELNLENEEEDQENIDEEIEKESVVDVKEINVEEQIIKPKKIVIVENNKVHISNNIKKTVPISPIIKKKSLPISGQSRIHHHHHPSPTRTKPVPTSDEFQTNIPRQHTNLQSLVDLIMWRDASKSALIFGIGTFVIISSSYTKDLNISFISVISYLGLVYLAAIFLFRSLRGANDIGESSEYVLGEEEAVWVLKLILPYINECLLKIRALFSGDPATTMKMAVLLFILARCGSSITIWKMSKLGFFGVFTVPKVCSSYSTQLTACGTFWIRRFRDAWVSCTHKKAVAFAIFTLIWNLSSFFARIWAVFMLYVGFRSKNSLMSLTADSPVHSSSSDDFAAFLDAELDSASDVSPDLDEVENEEAEREEEVEDEEEQDEDGGDGDDDGGTDSSRAKKRKLELIEDAVDPQSSASRGEPAETSGASLALDVCTHPGVMGGMCIRCGQKVEDESGVAFGYIHKNLRLGDNEISRLRNKDLKHLLRHKKLILVLDLDHTLLNSTRLADISADELYLKDQREALPDALRSNLFKLDWIHMMTKLRPFVHTFLKEASSLFEMYIYTMGERPYALEMANLLDPRGIYFHSRVIAQSDSTRRHQKGLDVVLGQESAVLILDDTEVVWGKHRENLILMDRYHFFTSSCRQFGLKCKSLSEQRSDEHEADGALASVLKVLQRIHGLFFDPERGDNIMERDVRQVLKTVRKEILKGCKIVFTGVIPIQCQPENHHYWKLAEQLGATFSTEVDESVTHVVSVNDETKKSRQAVREEEKFLVHPRWIEAANYLWRKPAEENFPVSS</sequence>
<dbReference type="InterPro" id="IPR036412">
    <property type="entry name" value="HAD-like_sf"/>
</dbReference>
<dbReference type="SUPFAM" id="SSF52113">
    <property type="entry name" value="BRCT domain"/>
    <property type="match status" value="1"/>
</dbReference>
<feature type="region of interest" description="Disordered" evidence="7">
    <location>
        <begin position="674"/>
        <end position="747"/>
    </location>
</feature>
<feature type="compositionally biased region" description="Basic and acidic residues" evidence="7">
    <location>
        <begin position="146"/>
        <end position="157"/>
    </location>
</feature>
<evidence type="ECO:0000256" key="6">
    <source>
        <dbReference type="RuleBase" id="RU363132"/>
    </source>
</evidence>
<dbReference type="GO" id="GO:0004721">
    <property type="term" value="F:phosphoprotein phosphatase activity"/>
    <property type="evidence" value="ECO:0007669"/>
    <property type="project" value="InterPro"/>
</dbReference>
<dbReference type="Gene3D" id="3.40.50.10190">
    <property type="entry name" value="BRCT domain"/>
    <property type="match status" value="1"/>
</dbReference>
<comment type="caution">
    <text evidence="11">The sequence shown here is derived from an EMBL/GenBank/DDBJ whole genome shotgun (WGS) entry which is preliminary data.</text>
</comment>
<dbReference type="InterPro" id="IPR023214">
    <property type="entry name" value="HAD_sf"/>
</dbReference>
<dbReference type="PANTHER" id="PTHR46626:SF1">
    <property type="entry name" value="RETICULON-LIKE PROTEIN B21"/>
    <property type="match status" value="1"/>
</dbReference>
<dbReference type="Pfam" id="PF00533">
    <property type="entry name" value="BRCT"/>
    <property type="match status" value="1"/>
</dbReference>
<dbReference type="Proteomes" id="UP001152561">
    <property type="component" value="Unassembled WGS sequence"/>
</dbReference>
<dbReference type="NCBIfam" id="TIGR02250">
    <property type="entry name" value="FCP1_euk"/>
    <property type="match status" value="1"/>
</dbReference>
<evidence type="ECO:0000313" key="11">
    <source>
        <dbReference type="EMBL" id="KAJ8527057.1"/>
    </source>
</evidence>
<dbReference type="CDD" id="cd07521">
    <property type="entry name" value="HAD_FCP1-like"/>
    <property type="match status" value="1"/>
</dbReference>
<keyword evidence="5 6" id="KW-0472">Membrane</keyword>
<dbReference type="AlphaFoldDB" id="A0A9Q1QTW2"/>
<feature type="domain" description="Reticulon" evidence="9">
    <location>
        <begin position="439"/>
        <end position="588"/>
    </location>
</feature>
<dbReference type="InterPro" id="IPR036420">
    <property type="entry name" value="BRCT_dom_sf"/>
</dbReference>
<dbReference type="PROSITE" id="PS50172">
    <property type="entry name" value="BRCT"/>
    <property type="match status" value="1"/>
</dbReference>
<keyword evidence="3 6" id="KW-0256">Endoplasmic reticulum</keyword>
<evidence type="ECO:0000313" key="12">
    <source>
        <dbReference type="Proteomes" id="UP001152561"/>
    </source>
</evidence>
<feature type="transmembrane region" description="Helical" evidence="6">
    <location>
        <begin position="547"/>
        <end position="564"/>
    </location>
</feature>
<feature type="region of interest" description="Disordered" evidence="7">
    <location>
        <begin position="402"/>
        <end position="426"/>
    </location>
</feature>
<dbReference type="FunFam" id="3.40.50.1000:FF:000125">
    <property type="entry name" value="RNA polymerase II C-terminal domain phosphatase-like 4"/>
    <property type="match status" value="1"/>
</dbReference>
<organism evidence="11 12">
    <name type="scientific">Anisodus acutangulus</name>
    <dbReference type="NCBI Taxonomy" id="402998"/>
    <lineage>
        <taxon>Eukaryota</taxon>
        <taxon>Viridiplantae</taxon>
        <taxon>Streptophyta</taxon>
        <taxon>Embryophyta</taxon>
        <taxon>Tracheophyta</taxon>
        <taxon>Spermatophyta</taxon>
        <taxon>Magnoliopsida</taxon>
        <taxon>eudicotyledons</taxon>
        <taxon>Gunneridae</taxon>
        <taxon>Pentapetalae</taxon>
        <taxon>asterids</taxon>
        <taxon>lamiids</taxon>
        <taxon>Solanales</taxon>
        <taxon>Solanaceae</taxon>
        <taxon>Solanoideae</taxon>
        <taxon>Hyoscyameae</taxon>
        <taxon>Anisodus</taxon>
    </lineage>
</organism>
<feature type="transmembrane region" description="Helical" evidence="6">
    <location>
        <begin position="611"/>
        <end position="638"/>
    </location>
</feature>
<dbReference type="GO" id="GO:0005789">
    <property type="term" value="C:endoplasmic reticulum membrane"/>
    <property type="evidence" value="ECO:0007669"/>
    <property type="project" value="UniProtKB-SubCell"/>
</dbReference>
<feature type="transmembrane region" description="Helical" evidence="6">
    <location>
        <begin position="451"/>
        <end position="467"/>
    </location>
</feature>
<dbReference type="GO" id="GO:0005634">
    <property type="term" value="C:nucleus"/>
    <property type="evidence" value="ECO:0007669"/>
    <property type="project" value="InterPro"/>
</dbReference>
<evidence type="ECO:0000256" key="2">
    <source>
        <dbReference type="ARBA" id="ARBA00022692"/>
    </source>
</evidence>
<gene>
    <name evidence="11" type="ORF">K7X08_029534</name>
</gene>
<evidence type="ECO:0000256" key="4">
    <source>
        <dbReference type="ARBA" id="ARBA00022989"/>
    </source>
</evidence>
<dbReference type="Gene3D" id="3.40.50.1000">
    <property type="entry name" value="HAD superfamily/HAD-like"/>
    <property type="match status" value="1"/>
</dbReference>
<dbReference type="OrthoDB" id="567788at2759"/>
<evidence type="ECO:0000259" key="8">
    <source>
        <dbReference type="PROSITE" id="PS50172"/>
    </source>
</evidence>
<evidence type="ECO:0000256" key="1">
    <source>
        <dbReference type="ARBA" id="ARBA00004477"/>
    </source>
</evidence>
<dbReference type="InterPro" id="IPR044647">
    <property type="entry name" value="RTNLB17/18/21"/>
</dbReference>
<dbReference type="InterPro" id="IPR001357">
    <property type="entry name" value="BRCT_dom"/>
</dbReference>
<dbReference type="SUPFAM" id="SSF56784">
    <property type="entry name" value="HAD-like"/>
    <property type="match status" value="1"/>
</dbReference>
<dbReference type="SMART" id="SM00577">
    <property type="entry name" value="CPDc"/>
    <property type="match status" value="1"/>
</dbReference>
<keyword evidence="12" id="KW-1185">Reference proteome</keyword>
<dbReference type="PROSITE" id="PS50845">
    <property type="entry name" value="RETICULON"/>
    <property type="match status" value="1"/>
</dbReference>
<feature type="domain" description="FCP1 homology" evidence="10">
    <location>
        <begin position="806"/>
        <end position="977"/>
    </location>
</feature>
<evidence type="ECO:0000256" key="5">
    <source>
        <dbReference type="ARBA" id="ARBA00023136"/>
    </source>
</evidence>
<proteinExistence type="predicted"/>
<reference evidence="12" key="1">
    <citation type="journal article" date="2023" name="Proc. Natl. Acad. Sci. U.S.A.">
        <title>Genomic and structural basis for evolution of tropane alkaloid biosynthesis.</title>
        <authorList>
            <person name="Wanga Y.-J."/>
            <person name="Taina T."/>
            <person name="Yua J.-Y."/>
            <person name="Lia J."/>
            <person name="Xua B."/>
            <person name="Chenc J."/>
            <person name="D'Auriad J.C."/>
            <person name="Huanga J.-P."/>
            <person name="Huanga S.-X."/>
        </authorList>
    </citation>
    <scope>NUCLEOTIDE SEQUENCE [LARGE SCALE GENOMIC DNA]</scope>
    <source>
        <strain evidence="12">cv. KIB-2019</strain>
    </source>
</reference>
<feature type="region of interest" description="Disordered" evidence="7">
    <location>
        <begin position="129"/>
        <end position="157"/>
    </location>
</feature>
<dbReference type="CDD" id="cd17729">
    <property type="entry name" value="BRCT_CTDP1"/>
    <property type="match status" value="1"/>
</dbReference>
<feature type="compositionally biased region" description="Polar residues" evidence="7">
    <location>
        <begin position="129"/>
        <end position="141"/>
    </location>
</feature>
<dbReference type="InterPro" id="IPR011947">
    <property type="entry name" value="FCP1_euk"/>
</dbReference>
<dbReference type="EMBL" id="JAJAGQ010000024">
    <property type="protein sequence ID" value="KAJ8527057.1"/>
    <property type="molecule type" value="Genomic_DNA"/>
</dbReference>
<name>A0A9Q1QTW2_9SOLA</name>
<feature type="transmembrane region" description="Helical" evidence="6">
    <location>
        <begin position="473"/>
        <end position="493"/>
    </location>
</feature>
<accession>A0A9Q1QTW2</accession>
<evidence type="ECO:0000256" key="3">
    <source>
        <dbReference type="ARBA" id="ARBA00022824"/>
    </source>
</evidence>
<protein>
    <recommendedName>
        <fullName evidence="6">Reticulon-like protein</fullName>
    </recommendedName>
</protein>
<evidence type="ECO:0000259" key="10">
    <source>
        <dbReference type="PROSITE" id="PS50969"/>
    </source>
</evidence>
<dbReference type="InterPro" id="IPR004274">
    <property type="entry name" value="FCP1_dom"/>
</dbReference>
<evidence type="ECO:0000259" key="9">
    <source>
        <dbReference type="PROSITE" id="PS50845"/>
    </source>
</evidence>
<evidence type="ECO:0000256" key="7">
    <source>
        <dbReference type="SAM" id="MobiDB-lite"/>
    </source>
</evidence>
<dbReference type="PANTHER" id="PTHR46626">
    <property type="entry name" value="RETICULON-LIKE PROTEIN B17"/>
    <property type="match status" value="1"/>
</dbReference>
<feature type="compositionally biased region" description="Acidic residues" evidence="7">
    <location>
        <begin position="674"/>
        <end position="713"/>
    </location>
</feature>
<keyword evidence="4 6" id="KW-1133">Transmembrane helix</keyword>
<feature type="domain" description="BRCT" evidence="8">
    <location>
        <begin position="1023"/>
        <end position="1116"/>
    </location>
</feature>
<keyword evidence="2 6" id="KW-0812">Transmembrane</keyword>
<dbReference type="PROSITE" id="PS50969">
    <property type="entry name" value="FCP1"/>
    <property type="match status" value="1"/>
</dbReference>